<keyword evidence="3" id="KW-1185">Reference proteome</keyword>
<evidence type="ECO:0000256" key="1">
    <source>
        <dbReference type="SAM" id="MobiDB-lite"/>
    </source>
</evidence>
<accession>A0AAD9UJJ6</accession>
<gene>
    <name evidence="2" type="ORF">NP493_44g11021</name>
</gene>
<feature type="compositionally biased region" description="Acidic residues" evidence="1">
    <location>
        <begin position="501"/>
        <end position="519"/>
    </location>
</feature>
<proteinExistence type="predicted"/>
<protein>
    <submittedName>
        <fullName evidence="2">Uncharacterized protein</fullName>
    </submittedName>
</protein>
<dbReference type="EMBL" id="JAODUO010000044">
    <property type="protein sequence ID" value="KAK2191859.1"/>
    <property type="molecule type" value="Genomic_DNA"/>
</dbReference>
<name>A0AAD9UJJ6_RIDPI</name>
<feature type="compositionally biased region" description="Basic and acidic residues" evidence="1">
    <location>
        <begin position="435"/>
        <end position="490"/>
    </location>
</feature>
<feature type="region of interest" description="Disordered" evidence="1">
    <location>
        <begin position="1"/>
        <end position="52"/>
    </location>
</feature>
<evidence type="ECO:0000313" key="3">
    <source>
        <dbReference type="Proteomes" id="UP001209878"/>
    </source>
</evidence>
<sequence>MTAYAMYFPRTPRPVGQNFAETTLENTPRTDASLPSPNPARAHGKQLPASPLRREASNLLARGLLARLNGGDAENKSAKRMLQSLPTFLRPHTTAVRPPLPEDGQPPSLQSRERSFFGPRAVSEPKPRTPLPSIDQVNTELEVRRKREEVVTRRVEQALEETRRAKEKQREDVLAGVPRHYAFKPPKCLVIYEDDLQRFRRKRRKANREARLAERRRAASEGKAPGKRVSPSRTAFPKVTDFISREQTRIDMDNATLEWTLPTRSYHHSQPAVHRPVACGVSGGKLCRSFYPVTEALHREGTSVSKLKGRSLAPGDCLVAKVWPRNLQKFATPLEMATEDRRFFYRGQLAVSQHSSQQRLSGLGLEHESTLYERQQMEERYLKQLQQQLQQMEQRRLEQELVHRELSREEQQEQSEQHEQPDQEQQEEHDEQYEQTEKEQVVAQGEREITEQRLHEHQLESILNENEHNEEPTVEEKERHQQGGEKRLQLHIEILQAVEKEGDEDVEEDEDDEEEEEDD</sequence>
<dbReference type="Proteomes" id="UP001209878">
    <property type="component" value="Unassembled WGS sequence"/>
</dbReference>
<dbReference type="AlphaFoldDB" id="A0AAD9UJJ6"/>
<reference evidence="2" key="1">
    <citation type="journal article" date="2023" name="Mol. Biol. Evol.">
        <title>Third-Generation Sequencing Reveals the Adaptive Role of the Epigenome in Three Deep-Sea Polychaetes.</title>
        <authorList>
            <person name="Perez M."/>
            <person name="Aroh O."/>
            <person name="Sun Y."/>
            <person name="Lan Y."/>
            <person name="Juniper S.K."/>
            <person name="Young C.R."/>
            <person name="Angers B."/>
            <person name="Qian P.Y."/>
        </authorList>
    </citation>
    <scope>NUCLEOTIDE SEQUENCE</scope>
    <source>
        <strain evidence="2">R07B-5</strain>
    </source>
</reference>
<feature type="region of interest" description="Disordered" evidence="1">
    <location>
        <begin position="405"/>
        <end position="519"/>
    </location>
</feature>
<organism evidence="2 3">
    <name type="scientific">Ridgeia piscesae</name>
    <name type="common">Tubeworm</name>
    <dbReference type="NCBI Taxonomy" id="27915"/>
    <lineage>
        <taxon>Eukaryota</taxon>
        <taxon>Metazoa</taxon>
        <taxon>Spiralia</taxon>
        <taxon>Lophotrochozoa</taxon>
        <taxon>Annelida</taxon>
        <taxon>Polychaeta</taxon>
        <taxon>Sedentaria</taxon>
        <taxon>Canalipalpata</taxon>
        <taxon>Sabellida</taxon>
        <taxon>Siboglinidae</taxon>
        <taxon>Ridgeia</taxon>
    </lineage>
</organism>
<comment type="caution">
    <text evidence="2">The sequence shown here is derived from an EMBL/GenBank/DDBJ whole genome shotgun (WGS) entry which is preliminary data.</text>
</comment>
<evidence type="ECO:0000313" key="2">
    <source>
        <dbReference type="EMBL" id="KAK2191859.1"/>
    </source>
</evidence>
<feature type="compositionally biased region" description="Basic and acidic residues" evidence="1">
    <location>
        <begin position="207"/>
        <end position="220"/>
    </location>
</feature>
<feature type="region of interest" description="Disordered" evidence="1">
    <location>
        <begin position="203"/>
        <end position="233"/>
    </location>
</feature>
<feature type="compositionally biased region" description="Basic and acidic residues" evidence="1">
    <location>
        <begin position="405"/>
        <end position="421"/>
    </location>
</feature>
<feature type="region of interest" description="Disordered" evidence="1">
    <location>
        <begin position="85"/>
        <end position="113"/>
    </location>
</feature>
<feature type="compositionally biased region" description="Acidic residues" evidence="1">
    <location>
        <begin position="422"/>
        <end position="434"/>
    </location>
</feature>
<feature type="compositionally biased region" description="Polar residues" evidence="1">
    <location>
        <begin position="19"/>
        <end position="35"/>
    </location>
</feature>